<reference evidence="1 2" key="2">
    <citation type="submission" date="2013-02" db="EMBL/GenBank/DDBJ databases">
        <title>The Genome Sequence of Plasmodium falciparum MaliPS096_E11.</title>
        <authorList>
            <consortium name="The Broad Institute Genome Sequencing Platform"/>
            <consortium name="The Broad Institute Genome Sequencing Center for Infectious Disease"/>
            <person name="Neafsey D."/>
            <person name="Cheeseman I."/>
            <person name="Volkman S."/>
            <person name="Adams J."/>
            <person name="Walker B."/>
            <person name="Young S.K."/>
            <person name="Zeng Q."/>
            <person name="Gargeya S."/>
            <person name="Fitzgerald M."/>
            <person name="Haas B."/>
            <person name="Abouelleil A."/>
            <person name="Alvarado L."/>
            <person name="Arachchi H.M."/>
            <person name="Berlin A.M."/>
            <person name="Chapman S.B."/>
            <person name="Dewar J."/>
            <person name="Goldberg J."/>
            <person name="Griggs A."/>
            <person name="Gujja S."/>
            <person name="Hansen M."/>
            <person name="Howarth C."/>
            <person name="Imamovic A."/>
            <person name="Larimer J."/>
            <person name="McCowan C."/>
            <person name="Murphy C."/>
            <person name="Neiman D."/>
            <person name="Pearson M."/>
            <person name="Priest M."/>
            <person name="Roberts A."/>
            <person name="Saif S."/>
            <person name="Shea T."/>
            <person name="Sisk P."/>
            <person name="Sykes S."/>
            <person name="Wortman J."/>
            <person name="Nusbaum C."/>
            <person name="Birren B."/>
        </authorList>
    </citation>
    <scope>NUCLEOTIDE SEQUENCE [LARGE SCALE GENOMIC DNA]</scope>
    <source>
        <strain evidence="1 2">MaliPS096_E11</strain>
    </source>
</reference>
<proteinExistence type="predicted"/>
<evidence type="ECO:0000313" key="2">
    <source>
        <dbReference type="Proteomes" id="UP000030699"/>
    </source>
</evidence>
<dbReference type="EMBL" id="KI925626">
    <property type="protein sequence ID" value="ETW46403.1"/>
    <property type="molecule type" value="Genomic_DNA"/>
</dbReference>
<organism evidence="1 2">
    <name type="scientific">Plasmodium falciparum MaliPS096_E11</name>
    <dbReference type="NCBI Taxonomy" id="1036727"/>
    <lineage>
        <taxon>Eukaryota</taxon>
        <taxon>Sar</taxon>
        <taxon>Alveolata</taxon>
        <taxon>Apicomplexa</taxon>
        <taxon>Aconoidasida</taxon>
        <taxon>Haemosporida</taxon>
        <taxon>Plasmodiidae</taxon>
        <taxon>Plasmodium</taxon>
        <taxon>Plasmodium (Laverania)</taxon>
    </lineage>
</organism>
<sequence length="206" mass="23880">MHIDYFKEKEKKYKEKCDKDIKEIILKDKIQKQLTKQLSALEKVTHTDALFKGKIDGNIKTMKDDLINIGYIGPINFGYLGNKDGKYYIEMAHLFSSIMSSCNALFQKYIDNDVTFNGSSFKKQGSFFFFFSIYALWEILEHIVMPAVDMFFFKSSDNEITSVQGVNNGDVCKHVTRVHVTHENACADLNYITIFYNSFIAIYDME</sequence>
<dbReference type="Proteomes" id="UP000030699">
    <property type="component" value="Unassembled WGS sequence"/>
</dbReference>
<dbReference type="InterPro" id="IPR006373">
    <property type="entry name" value="VSA_Rifin"/>
</dbReference>
<dbReference type="AlphaFoldDB" id="A0A024WHG5"/>
<reference evidence="1 2" key="1">
    <citation type="submission" date="2013-02" db="EMBL/GenBank/DDBJ databases">
        <title>The Genome Annotation of Plasmodium falciparum MaliPS096_E11.</title>
        <authorList>
            <consortium name="The Broad Institute Genome Sequencing Platform"/>
            <consortium name="The Broad Institute Genome Sequencing Center for Infectious Disease"/>
            <person name="Neafsey D."/>
            <person name="Hoffman S."/>
            <person name="Volkman S."/>
            <person name="Rosenthal P."/>
            <person name="Walker B."/>
            <person name="Young S.K."/>
            <person name="Zeng Q."/>
            <person name="Gargeya S."/>
            <person name="Fitzgerald M."/>
            <person name="Haas B."/>
            <person name="Abouelleil A."/>
            <person name="Allen A.W."/>
            <person name="Alvarado L."/>
            <person name="Arachchi H.M."/>
            <person name="Berlin A.M."/>
            <person name="Chapman S.B."/>
            <person name="Gainer-Dewar J."/>
            <person name="Goldberg J."/>
            <person name="Griggs A."/>
            <person name="Gujja S."/>
            <person name="Hansen M."/>
            <person name="Howarth C."/>
            <person name="Imamovic A."/>
            <person name="Ireland A."/>
            <person name="Larimer J."/>
            <person name="McCowan C."/>
            <person name="Murphy C."/>
            <person name="Pearson M."/>
            <person name="Poon T.W."/>
            <person name="Priest M."/>
            <person name="Roberts A."/>
            <person name="Saif S."/>
            <person name="Shea T."/>
            <person name="Sisk P."/>
            <person name="Sykes S."/>
            <person name="Wortman J."/>
            <person name="Nusbaum C."/>
            <person name="Birren B."/>
        </authorList>
    </citation>
    <scope>NUCLEOTIDE SEQUENCE [LARGE SCALE GENOMIC DNA]</scope>
    <source>
        <strain evidence="1 2">MaliPS096_E11</strain>
    </source>
</reference>
<gene>
    <name evidence="1" type="ORF">PFMALIP_05645</name>
</gene>
<evidence type="ECO:0000313" key="1">
    <source>
        <dbReference type="EMBL" id="ETW46403.1"/>
    </source>
</evidence>
<name>A0A024WHG5_PLAFA</name>
<protein>
    <submittedName>
        <fullName evidence="1">Uncharacterized protein</fullName>
    </submittedName>
</protein>
<accession>A0A024WHG5</accession>
<dbReference type="Pfam" id="PF02009">
    <property type="entry name" value="RIFIN"/>
    <property type="match status" value="1"/>
</dbReference>